<name>W0TFP8_KLUMD</name>
<organism evidence="16 17">
    <name type="scientific">Kluyveromyces marxianus (strain DMKU3-1042 / BCC 29191 / NBRC 104275)</name>
    <name type="common">Yeast</name>
    <name type="synonym">Candida kefyr</name>
    <dbReference type="NCBI Taxonomy" id="1003335"/>
    <lineage>
        <taxon>Eukaryota</taxon>
        <taxon>Fungi</taxon>
        <taxon>Dikarya</taxon>
        <taxon>Ascomycota</taxon>
        <taxon>Saccharomycotina</taxon>
        <taxon>Saccharomycetes</taxon>
        <taxon>Saccharomycetales</taxon>
        <taxon>Saccharomycetaceae</taxon>
        <taxon>Kluyveromyces</taxon>
    </lineage>
</organism>
<evidence type="ECO:0000256" key="12">
    <source>
        <dbReference type="ARBA" id="ARBA00022989"/>
    </source>
</evidence>
<dbReference type="PANTHER" id="PTHR12302">
    <property type="entry name" value="EBNA2 BINDING PROTEIN P100"/>
    <property type="match status" value="1"/>
</dbReference>
<dbReference type="VEuPathDB" id="FungiDB:KLMA_60360"/>
<dbReference type="AlphaFoldDB" id="W0TFP8"/>
<dbReference type="GO" id="GO:0016787">
    <property type="term" value="F:hydrolase activity"/>
    <property type="evidence" value="ECO:0007669"/>
    <property type="project" value="UniProtKB-KW"/>
</dbReference>
<dbReference type="GeneID" id="34717576"/>
<comment type="subcellular location">
    <subcellularLocation>
        <location evidence="1">Membrane</location>
        <topology evidence="1">Single-pass membrane protein</topology>
    </subcellularLocation>
    <subcellularLocation>
        <location evidence="2">Mitochondrion</location>
    </subcellularLocation>
</comment>
<dbReference type="SMART" id="SM00318">
    <property type="entry name" value="SNc"/>
    <property type="match status" value="1"/>
</dbReference>
<evidence type="ECO:0000256" key="4">
    <source>
        <dbReference type="ARBA" id="ARBA00013404"/>
    </source>
</evidence>
<dbReference type="InterPro" id="IPR016071">
    <property type="entry name" value="Staphylococal_nuclease_OB-fold"/>
</dbReference>
<keyword evidence="8" id="KW-0479">Metal-binding</keyword>
<keyword evidence="10" id="KW-0378">Hydrolase</keyword>
<dbReference type="GO" id="GO:0005739">
    <property type="term" value="C:mitochondrion"/>
    <property type="evidence" value="ECO:0007669"/>
    <property type="project" value="UniProtKB-SubCell"/>
</dbReference>
<dbReference type="GO" id="GO:0004519">
    <property type="term" value="F:endonuclease activity"/>
    <property type="evidence" value="ECO:0007669"/>
    <property type="project" value="UniProtKB-KW"/>
</dbReference>
<evidence type="ECO:0000256" key="14">
    <source>
        <dbReference type="SAM" id="Phobius"/>
    </source>
</evidence>
<keyword evidence="9 16" id="KW-0255">Endonuclease</keyword>
<proteinExistence type="inferred from homology"/>
<dbReference type="InterPro" id="IPR035437">
    <property type="entry name" value="SNase_OB-fold_sf"/>
</dbReference>
<dbReference type="KEGG" id="kmx:KLMA_60360"/>
<evidence type="ECO:0000256" key="5">
    <source>
        <dbReference type="ARBA" id="ARBA00014651"/>
    </source>
</evidence>
<dbReference type="OrthoDB" id="430293at2759"/>
<dbReference type="EMBL" id="AP012218">
    <property type="protein sequence ID" value="BAO41651.1"/>
    <property type="molecule type" value="Genomic_DNA"/>
</dbReference>
<comment type="similarity">
    <text evidence="3">Belongs to the LCL3 family.</text>
</comment>
<dbReference type="Proteomes" id="UP000065495">
    <property type="component" value="Chromosome 6"/>
</dbReference>
<evidence type="ECO:0000256" key="8">
    <source>
        <dbReference type="ARBA" id="ARBA00022723"/>
    </source>
</evidence>
<keyword evidence="11" id="KW-0106">Calcium</keyword>
<dbReference type="GO" id="GO:0046872">
    <property type="term" value="F:metal ion binding"/>
    <property type="evidence" value="ECO:0007669"/>
    <property type="project" value="UniProtKB-KW"/>
</dbReference>
<evidence type="ECO:0000256" key="13">
    <source>
        <dbReference type="ARBA" id="ARBA00023136"/>
    </source>
</evidence>
<evidence type="ECO:0000256" key="9">
    <source>
        <dbReference type="ARBA" id="ARBA00022759"/>
    </source>
</evidence>
<evidence type="ECO:0000256" key="7">
    <source>
        <dbReference type="ARBA" id="ARBA00022722"/>
    </source>
</evidence>
<evidence type="ECO:0000256" key="3">
    <source>
        <dbReference type="ARBA" id="ARBA00005435"/>
    </source>
</evidence>
<protein>
    <recommendedName>
        <fullName evidence="4">Probable endonuclease LCL3</fullName>
    </recommendedName>
    <alternativeName>
        <fullName evidence="5">Probable endonuclease lcl3</fullName>
    </alternativeName>
</protein>
<dbReference type="PANTHER" id="PTHR12302:SF3">
    <property type="entry name" value="SERINE_THREONINE-PROTEIN KINASE 31"/>
    <property type="match status" value="1"/>
</dbReference>
<keyword evidence="7" id="KW-0540">Nuclease</keyword>
<keyword evidence="12 14" id="KW-1133">Transmembrane helix</keyword>
<sequence length="270" mass="31106">MAEHRTVTNNNIQSLYPTVLILSILLTGGFITASSLFNKHFKQYKSAKDIPQSVFRKEWLYGKVTSVGDGDNFHFFHTPSGILGGWGWLRSVPELQKVTIQPSKKATQSLSLWDKIFNSNVKSYKEHFMNLHVPVKGRRNLPTISVRLCGVDAPERSHFGKEAQPFSDEALNWLRYKILGKNVWIKPLSVDQYGRCVAKVQLWSWYKGWQNISIEMLREGLGVVYEGKTGAEFDGDEKKFRYEETIAKKNKRGLWSQRKFETPGSFKKRI</sequence>
<evidence type="ECO:0000256" key="6">
    <source>
        <dbReference type="ARBA" id="ARBA00022692"/>
    </source>
</evidence>
<dbReference type="PROSITE" id="PS50830">
    <property type="entry name" value="TNASE_3"/>
    <property type="match status" value="1"/>
</dbReference>
<dbReference type="GO" id="GO:0016020">
    <property type="term" value="C:membrane"/>
    <property type="evidence" value="ECO:0007669"/>
    <property type="project" value="UniProtKB-SubCell"/>
</dbReference>
<dbReference type="SUPFAM" id="SSF50199">
    <property type="entry name" value="Staphylococcal nuclease"/>
    <property type="match status" value="1"/>
</dbReference>
<evidence type="ECO:0000256" key="11">
    <source>
        <dbReference type="ARBA" id="ARBA00022837"/>
    </source>
</evidence>
<evidence type="ECO:0000256" key="2">
    <source>
        <dbReference type="ARBA" id="ARBA00004173"/>
    </source>
</evidence>
<feature type="transmembrane region" description="Helical" evidence="14">
    <location>
        <begin position="15"/>
        <end position="37"/>
    </location>
</feature>
<accession>W0TFP8</accession>
<gene>
    <name evidence="16" type="primary">LCL3</name>
    <name evidence="16" type="ORF">KLMA_60360</name>
</gene>
<reference evidence="16 17" key="1">
    <citation type="journal article" date="2015" name="Biotechnol. Biofuels">
        <title>Genetic basis of the highly efficient yeast Kluyveromyces marxianus: complete genome sequence and transcriptome analyses.</title>
        <authorList>
            <person name="Lertwattanasakul N."/>
            <person name="Kosaka T."/>
            <person name="Hosoyama A."/>
            <person name="Suzuki Y."/>
            <person name="Rodrussamee N."/>
            <person name="Matsutani M."/>
            <person name="Murata M."/>
            <person name="Fujimoto N."/>
            <person name="Suprayogi"/>
            <person name="Tsuchikane K."/>
            <person name="Limtong S."/>
            <person name="Fujita N."/>
            <person name="Yamada M."/>
        </authorList>
    </citation>
    <scope>NUCLEOTIDE SEQUENCE [LARGE SCALE GENOMIC DNA]</scope>
    <source>
        <strain evidence="17">DMKU3-1042 / BCC 29191 / NBRC 104275</strain>
    </source>
</reference>
<dbReference type="Gene3D" id="2.40.50.90">
    <property type="match status" value="1"/>
</dbReference>
<evidence type="ECO:0000256" key="10">
    <source>
        <dbReference type="ARBA" id="ARBA00022801"/>
    </source>
</evidence>
<evidence type="ECO:0000313" key="16">
    <source>
        <dbReference type="EMBL" id="BAO41651.1"/>
    </source>
</evidence>
<evidence type="ECO:0000313" key="17">
    <source>
        <dbReference type="Proteomes" id="UP000065495"/>
    </source>
</evidence>
<evidence type="ECO:0000259" key="15">
    <source>
        <dbReference type="PROSITE" id="PS50830"/>
    </source>
</evidence>
<keyword evidence="6 14" id="KW-0812">Transmembrane</keyword>
<feature type="domain" description="TNase-like" evidence="15">
    <location>
        <begin position="58"/>
        <end position="257"/>
    </location>
</feature>
<keyword evidence="13 14" id="KW-0472">Membrane</keyword>
<dbReference type="Pfam" id="PF00565">
    <property type="entry name" value="SNase"/>
    <property type="match status" value="1"/>
</dbReference>
<evidence type="ECO:0000256" key="1">
    <source>
        <dbReference type="ARBA" id="ARBA00004167"/>
    </source>
</evidence>
<dbReference type="RefSeq" id="XP_022677433.1">
    <property type="nucleotide sequence ID" value="XM_022821030.1"/>
</dbReference>